<sequence length="154" mass="17170">MAQMIANLKFKKLTSTAIEPSRERNTDAGIDLYATRKARIASGGREVLLTGYAVQIPEGYYGQIEERSGFSTQNTLKLKAGVIDSEYRGEIGVVFQNCGFYPVDIEPGDKIAQLVIHRQPKVTFTFVDELDPSDREDNGFGSSDKKDNYPRITL</sequence>
<evidence type="ECO:0000313" key="7">
    <source>
        <dbReference type="EMBL" id="KKL70345.1"/>
    </source>
</evidence>
<dbReference type="PANTHER" id="PTHR11241:SF0">
    <property type="entry name" value="DEOXYURIDINE 5'-TRIPHOSPHATE NUCLEOTIDOHYDROLASE"/>
    <property type="match status" value="1"/>
</dbReference>
<evidence type="ECO:0000256" key="4">
    <source>
        <dbReference type="ARBA" id="ARBA00023080"/>
    </source>
</evidence>
<dbReference type="InterPro" id="IPR036157">
    <property type="entry name" value="dUTPase-like_sf"/>
</dbReference>
<protein>
    <recommendedName>
        <fullName evidence="2">dUTP diphosphatase</fullName>
        <ecNumber evidence="2">3.6.1.23</ecNumber>
    </recommendedName>
</protein>
<keyword evidence="3" id="KW-0378">Hydrolase</keyword>
<evidence type="ECO:0000256" key="1">
    <source>
        <dbReference type="ARBA" id="ARBA00006581"/>
    </source>
</evidence>
<dbReference type="GO" id="GO:0006226">
    <property type="term" value="P:dUMP biosynthetic process"/>
    <property type="evidence" value="ECO:0007669"/>
    <property type="project" value="InterPro"/>
</dbReference>
<proteinExistence type="inferred from homology"/>
<feature type="region of interest" description="Disordered" evidence="5">
    <location>
        <begin position="134"/>
        <end position="154"/>
    </location>
</feature>
<feature type="domain" description="dUTPase-like" evidence="6">
    <location>
        <begin position="19"/>
        <end position="143"/>
    </location>
</feature>
<dbReference type="EMBL" id="LAZR01025925">
    <property type="protein sequence ID" value="KKL70345.1"/>
    <property type="molecule type" value="Genomic_DNA"/>
</dbReference>
<dbReference type="PANTHER" id="PTHR11241">
    <property type="entry name" value="DEOXYURIDINE 5'-TRIPHOSPHATE NUCLEOTIDOHYDROLASE"/>
    <property type="match status" value="1"/>
</dbReference>
<keyword evidence="4" id="KW-0546">Nucleotide metabolism</keyword>
<dbReference type="EC" id="3.6.1.23" evidence="2"/>
<dbReference type="NCBIfam" id="TIGR00576">
    <property type="entry name" value="dut"/>
    <property type="match status" value="1"/>
</dbReference>
<reference evidence="7" key="1">
    <citation type="journal article" date="2015" name="Nature">
        <title>Complex archaea that bridge the gap between prokaryotes and eukaryotes.</title>
        <authorList>
            <person name="Spang A."/>
            <person name="Saw J.H."/>
            <person name="Jorgensen S.L."/>
            <person name="Zaremba-Niedzwiedzka K."/>
            <person name="Martijn J."/>
            <person name="Lind A.E."/>
            <person name="van Eijk R."/>
            <person name="Schleper C."/>
            <person name="Guy L."/>
            <person name="Ettema T.J."/>
        </authorList>
    </citation>
    <scope>NUCLEOTIDE SEQUENCE</scope>
</reference>
<dbReference type="NCBIfam" id="NF001862">
    <property type="entry name" value="PRK00601.1"/>
    <property type="match status" value="1"/>
</dbReference>
<evidence type="ECO:0000256" key="2">
    <source>
        <dbReference type="ARBA" id="ARBA00012379"/>
    </source>
</evidence>
<dbReference type="InterPro" id="IPR008181">
    <property type="entry name" value="dUTPase"/>
</dbReference>
<dbReference type="SUPFAM" id="SSF51283">
    <property type="entry name" value="dUTPase-like"/>
    <property type="match status" value="1"/>
</dbReference>
<gene>
    <name evidence="7" type="ORF">LCGC14_2105800</name>
</gene>
<evidence type="ECO:0000256" key="5">
    <source>
        <dbReference type="SAM" id="MobiDB-lite"/>
    </source>
</evidence>
<dbReference type="CDD" id="cd07557">
    <property type="entry name" value="trimeric_dUTPase"/>
    <property type="match status" value="1"/>
</dbReference>
<dbReference type="GO" id="GO:0046081">
    <property type="term" value="P:dUTP catabolic process"/>
    <property type="evidence" value="ECO:0007669"/>
    <property type="project" value="InterPro"/>
</dbReference>
<dbReference type="Gene3D" id="2.70.40.10">
    <property type="match status" value="1"/>
</dbReference>
<dbReference type="InterPro" id="IPR033704">
    <property type="entry name" value="dUTPase_trimeric"/>
</dbReference>
<accession>A0A0F9GLR5</accession>
<dbReference type="Pfam" id="PF00692">
    <property type="entry name" value="dUTPase"/>
    <property type="match status" value="1"/>
</dbReference>
<organism evidence="7">
    <name type="scientific">marine sediment metagenome</name>
    <dbReference type="NCBI Taxonomy" id="412755"/>
    <lineage>
        <taxon>unclassified sequences</taxon>
        <taxon>metagenomes</taxon>
        <taxon>ecological metagenomes</taxon>
    </lineage>
</organism>
<comment type="similarity">
    <text evidence="1">Belongs to the dUTPase family.</text>
</comment>
<comment type="caution">
    <text evidence="7">The sequence shown here is derived from an EMBL/GenBank/DDBJ whole genome shotgun (WGS) entry which is preliminary data.</text>
</comment>
<name>A0A0F9GLR5_9ZZZZ</name>
<dbReference type="AlphaFoldDB" id="A0A0F9GLR5"/>
<dbReference type="InterPro" id="IPR029054">
    <property type="entry name" value="dUTPase-like"/>
</dbReference>
<evidence type="ECO:0000259" key="6">
    <source>
        <dbReference type="Pfam" id="PF00692"/>
    </source>
</evidence>
<dbReference type="GO" id="GO:0004170">
    <property type="term" value="F:dUTP diphosphatase activity"/>
    <property type="evidence" value="ECO:0007669"/>
    <property type="project" value="UniProtKB-EC"/>
</dbReference>
<evidence type="ECO:0000256" key="3">
    <source>
        <dbReference type="ARBA" id="ARBA00022801"/>
    </source>
</evidence>
<dbReference type="GO" id="GO:0000287">
    <property type="term" value="F:magnesium ion binding"/>
    <property type="evidence" value="ECO:0007669"/>
    <property type="project" value="InterPro"/>
</dbReference>